<evidence type="ECO:0000259" key="2">
    <source>
        <dbReference type="Pfam" id="PF16982"/>
    </source>
</evidence>
<feature type="domain" description="Putative Flagellin Flp1-like" evidence="2">
    <location>
        <begin position="12"/>
        <end position="57"/>
    </location>
</feature>
<dbReference type="EMBL" id="FRCP01000020">
    <property type="protein sequence ID" value="SHM88712.1"/>
    <property type="molecule type" value="Genomic_DNA"/>
</dbReference>
<keyword evidence="1" id="KW-0472">Membrane</keyword>
<keyword evidence="4" id="KW-1185">Reference proteome</keyword>
<evidence type="ECO:0000256" key="1">
    <source>
        <dbReference type="SAM" id="Phobius"/>
    </source>
</evidence>
<accession>A0A1M7MCW4</accession>
<dbReference type="AlphaFoldDB" id="A0A1M7MCW4"/>
<protein>
    <submittedName>
        <fullName evidence="3">Putative Flagellin, Flp1-like, domain</fullName>
    </submittedName>
</protein>
<gene>
    <name evidence="3" type="ORF">SAMN02746066_03767</name>
</gene>
<dbReference type="RefSeq" id="WP_073290187.1">
    <property type="nucleotide sequence ID" value="NZ_FRCP01000020.1"/>
</dbReference>
<keyword evidence="1" id="KW-1133">Transmembrane helix</keyword>
<evidence type="ECO:0000313" key="4">
    <source>
        <dbReference type="Proteomes" id="UP000184038"/>
    </source>
</evidence>
<keyword evidence="3" id="KW-0969">Cilium</keyword>
<dbReference type="InterPro" id="IPR031564">
    <property type="entry name" value="Flp1-like"/>
</dbReference>
<dbReference type="Proteomes" id="UP000184038">
    <property type="component" value="Unassembled WGS sequence"/>
</dbReference>
<keyword evidence="1" id="KW-0812">Transmembrane</keyword>
<evidence type="ECO:0000313" key="3">
    <source>
        <dbReference type="EMBL" id="SHM88712.1"/>
    </source>
</evidence>
<dbReference type="Pfam" id="PF16982">
    <property type="entry name" value="Flp1_like"/>
    <property type="match status" value="1"/>
</dbReference>
<name>A0A1M7MCW4_9FIRM</name>
<keyword evidence="3" id="KW-0282">Flagellum</keyword>
<organism evidence="3 4">
    <name type="scientific">Anaerosporobacter mobilis DSM 15930</name>
    <dbReference type="NCBI Taxonomy" id="1120996"/>
    <lineage>
        <taxon>Bacteria</taxon>
        <taxon>Bacillati</taxon>
        <taxon>Bacillota</taxon>
        <taxon>Clostridia</taxon>
        <taxon>Lachnospirales</taxon>
        <taxon>Lachnospiraceae</taxon>
        <taxon>Anaerosporobacter</taxon>
    </lineage>
</organism>
<proteinExistence type="predicted"/>
<reference evidence="3 4" key="1">
    <citation type="submission" date="2016-11" db="EMBL/GenBank/DDBJ databases">
        <authorList>
            <person name="Jaros S."/>
            <person name="Januszkiewicz K."/>
            <person name="Wedrychowicz H."/>
        </authorList>
    </citation>
    <scope>NUCLEOTIDE SEQUENCE [LARGE SCALE GENOMIC DNA]</scope>
    <source>
        <strain evidence="3 4">DSM 15930</strain>
    </source>
</reference>
<keyword evidence="3" id="KW-0966">Cell projection</keyword>
<feature type="transmembrane region" description="Helical" evidence="1">
    <location>
        <begin position="20"/>
        <end position="38"/>
    </location>
</feature>
<dbReference type="STRING" id="1120996.SAMN02746066_03767"/>
<sequence>MKNEITNVIKGFIKEEDGLGVVELVLIIIILIALVLLFKDQVEDFIRGLFEKAATKTDDL</sequence>